<name>A0A1Y6D5R2_9GAMM</name>
<evidence type="ECO:0000256" key="6">
    <source>
        <dbReference type="ARBA" id="ARBA00023204"/>
    </source>
</evidence>
<dbReference type="EMBL" id="FXAM01000001">
    <property type="protein sequence ID" value="SMF96193.1"/>
    <property type="molecule type" value="Genomic_DNA"/>
</dbReference>
<evidence type="ECO:0000256" key="3">
    <source>
        <dbReference type="ARBA" id="ARBA00021310"/>
    </source>
</evidence>
<accession>A0A1Y6D5R2</accession>
<keyword evidence="11" id="KW-1185">Reference proteome</keyword>
<evidence type="ECO:0000313" key="11">
    <source>
        <dbReference type="Proteomes" id="UP000192923"/>
    </source>
</evidence>
<dbReference type="PANTHER" id="PTHR33991">
    <property type="entry name" value="DNA REPAIR PROTEIN RECO"/>
    <property type="match status" value="1"/>
</dbReference>
<comment type="similarity">
    <text evidence="2 8">Belongs to the RecO family.</text>
</comment>
<dbReference type="Pfam" id="PF02565">
    <property type="entry name" value="RecO_C"/>
    <property type="match status" value="1"/>
</dbReference>
<evidence type="ECO:0000256" key="5">
    <source>
        <dbReference type="ARBA" id="ARBA00023172"/>
    </source>
</evidence>
<dbReference type="Proteomes" id="UP000192923">
    <property type="component" value="Unassembled WGS sequence"/>
</dbReference>
<comment type="function">
    <text evidence="1 8">Involved in DNA repair and RecF pathway recombination.</text>
</comment>
<evidence type="ECO:0000256" key="7">
    <source>
        <dbReference type="ARBA" id="ARBA00033409"/>
    </source>
</evidence>
<protein>
    <recommendedName>
        <fullName evidence="3 8">DNA repair protein RecO</fullName>
    </recommendedName>
    <alternativeName>
        <fullName evidence="7 8">Recombination protein O</fullName>
    </alternativeName>
</protein>
<dbReference type="InterPro" id="IPR042242">
    <property type="entry name" value="RecO_C"/>
</dbReference>
<keyword evidence="6 8" id="KW-0234">DNA repair</keyword>
<evidence type="ECO:0000256" key="2">
    <source>
        <dbReference type="ARBA" id="ARBA00007452"/>
    </source>
</evidence>
<dbReference type="SUPFAM" id="SSF50249">
    <property type="entry name" value="Nucleic acid-binding proteins"/>
    <property type="match status" value="1"/>
</dbReference>
<dbReference type="HAMAP" id="MF_00201">
    <property type="entry name" value="RecO"/>
    <property type="match status" value="1"/>
</dbReference>
<dbReference type="STRING" id="1760988.SAMN02949497_3583"/>
<dbReference type="InterPro" id="IPR012340">
    <property type="entry name" value="NA-bd_OB-fold"/>
</dbReference>
<feature type="domain" description="DNA replication/recombination mediator RecO N-terminal" evidence="9">
    <location>
        <begin position="7"/>
        <end position="77"/>
    </location>
</feature>
<dbReference type="NCBIfam" id="TIGR00613">
    <property type="entry name" value="reco"/>
    <property type="match status" value="1"/>
</dbReference>
<reference evidence="10 11" key="1">
    <citation type="submission" date="2016-12" db="EMBL/GenBank/DDBJ databases">
        <authorList>
            <person name="Song W.-J."/>
            <person name="Kurnit D.M."/>
        </authorList>
    </citation>
    <scope>NUCLEOTIDE SEQUENCE [LARGE SCALE GENOMIC DNA]</scope>
    <source>
        <strain evidence="10 11">175</strain>
    </source>
</reference>
<dbReference type="GO" id="GO:0043590">
    <property type="term" value="C:bacterial nucleoid"/>
    <property type="evidence" value="ECO:0007669"/>
    <property type="project" value="TreeGrafter"/>
</dbReference>
<evidence type="ECO:0000256" key="4">
    <source>
        <dbReference type="ARBA" id="ARBA00022763"/>
    </source>
</evidence>
<dbReference type="OrthoDB" id="9804792at2"/>
<dbReference type="GO" id="GO:0006310">
    <property type="term" value="P:DNA recombination"/>
    <property type="evidence" value="ECO:0007669"/>
    <property type="project" value="UniProtKB-UniRule"/>
</dbReference>
<dbReference type="Pfam" id="PF11967">
    <property type="entry name" value="RecO_N"/>
    <property type="match status" value="1"/>
</dbReference>
<evidence type="ECO:0000313" key="10">
    <source>
        <dbReference type="EMBL" id="SMF96193.1"/>
    </source>
</evidence>
<dbReference type="InterPro" id="IPR003717">
    <property type="entry name" value="RecO"/>
</dbReference>
<dbReference type="PANTHER" id="PTHR33991:SF1">
    <property type="entry name" value="DNA REPAIR PROTEIN RECO"/>
    <property type="match status" value="1"/>
</dbReference>
<evidence type="ECO:0000256" key="1">
    <source>
        <dbReference type="ARBA" id="ARBA00003065"/>
    </source>
</evidence>
<dbReference type="RefSeq" id="WP_085215053.1">
    <property type="nucleotide sequence ID" value="NZ_FXAM01000001.1"/>
</dbReference>
<keyword evidence="5 8" id="KW-0233">DNA recombination</keyword>
<keyword evidence="4 8" id="KW-0227">DNA damage</keyword>
<dbReference type="SUPFAM" id="SSF57863">
    <property type="entry name" value="ArfGap/RecO-like zinc finger"/>
    <property type="match status" value="1"/>
</dbReference>
<dbReference type="Gene3D" id="1.20.1440.120">
    <property type="entry name" value="Recombination protein O, C-terminal domain"/>
    <property type="match status" value="1"/>
</dbReference>
<dbReference type="InterPro" id="IPR037278">
    <property type="entry name" value="ARFGAP/RecO"/>
</dbReference>
<dbReference type="AlphaFoldDB" id="A0A1Y6D5R2"/>
<dbReference type="InterPro" id="IPR022572">
    <property type="entry name" value="DNA_rep/recomb_RecO_N"/>
</dbReference>
<proteinExistence type="inferred from homology"/>
<sequence>MPNEPGQDAVILRRRDYRETSLLLDIFSEPQGRLSLLAKGAKRGRNLTAVLLQCFAPLRLAWAGRGELPVLTAAEPCGAAIALHGTALYCGFYLNELLSYLLPPLDPYPEVFRLYLDTLGRLAQAEDCPEPALRGFEVGLLEYLGYGLCLDREAGSGQPIDPAQTYAYHIESGPVACPPGQPGAIHGSTLLDLGRDRLETPAALKEAKHLMRRVVQHYLDGRGLKSRDLFQPSTGKATHA</sequence>
<organism evidence="10 11">
    <name type="scientific">Methylomagnum ishizawai</name>
    <dbReference type="NCBI Taxonomy" id="1760988"/>
    <lineage>
        <taxon>Bacteria</taxon>
        <taxon>Pseudomonadati</taxon>
        <taxon>Pseudomonadota</taxon>
        <taxon>Gammaproteobacteria</taxon>
        <taxon>Methylococcales</taxon>
        <taxon>Methylococcaceae</taxon>
        <taxon>Methylomagnum</taxon>
    </lineage>
</organism>
<evidence type="ECO:0000256" key="8">
    <source>
        <dbReference type="HAMAP-Rule" id="MF_00201"/>
    </source>
</evidence>
<gene>
    <name evidence="8" type="primary">recO</name>
    <name evidence="10" type="ORF">SAMN02949497_3583</name>
</gene>
<evidence type="ECO:0000259" key="9">
    <source>
        <dbReference type="Pfam" id="PF11967"/>
    </source>
</evidence>
<dbReference type="Gene3D" id="2.40.50.140">
    <property type="entry name" value="Nucleic acid-binding proteins"/>
    <property type="match status" value="1"/>
</dbReference>
<dbReference type="GO" id="GO:0006302">
    <property type="term" value="P:double-strand break repair"/>
    <property type="evidence" value="ECO:0007669"/>
    <property type="project" value="TreeGrafter"/>
</dbReference>